<dbReference type="EC" id="3.1.3.3" evidence="4"/>
<dbReference type="Proteomes" id="UP000199158">
    <property type="component" value="Unassembled WGS sequence"/>
</dbReference>
<evidence type="ECO:0000256" key="4">
    <source>
        <dbReference type="ARBA" id="ARBA00012640"/>
    </source>
</evidence>
<evidence type="ECO:0000256" key="7">
    <source>
        <dbReference type="ARBA" id="ARBA00022801"/>
    </source>
</evidence>
<dbReference type="InterPro" id="IPR050582">
    <property type="entry name" value="HAD-like_SerB"/>
</dbReference>
<evidence type="ECO:0000256" key="8">
    <source>
        <dbReference type="ARBA" id="ARBA00022842"/>
    </source>
</evidence>
<evidence type="ECO:0000256" key="3">
    <source>
        <dbReference type="ARBA" id="ARBA00009184"/>
    </source>
</evidence>
<evidence type="ECO:0000256" key="11">
    <source>
        <dbReference type="ARBA" id="ARBA00048523"/>
    </source>
</evidence>
<sequence>MANCAAFFDIDGTISREGLISEMFKKMIKYELIDDSKWYSEVEPAFIKWDKRLGDYDTYLQKMVDIYTDTVINTASFHIAYIAHKVIEQKGERVYTYSRDRIKWHKAQGHKVIAISGSPVELVREMSQKYGMDDYKGTIYQVGSNGVYNGEIIPMWDSASKRKAVLEMAQKHEIDLSASYAYGDTTGDFSMFKLVGNPIAINPTKELLGKVLEDDELKEKIHVIVERKDVTYRLNVKTLDLIW</sequence>
<evidence type="ECO:0000313" key="12">
    <source>
        <dbReference type="EMBL" id="SEM78653.1"/>
    </source>
</evidence>
<keyword evidence="8" id="KW-0460">Magnesium</keyword>
<evidence type="ECO:0000256" key="1">
    <source>
        <dbReference type="ARBA" id="ARBA00001946"/>
    </source>
</evidence>
<dbReference type="EMBL" id="FOCG01000001">
    <property type="protein sequence ID" value="SEM78653.1"/>
    <property type="molecule type" value="Genomic_DNA"/>
</dbReference>
<dbReference type="SUPFAM" id="SSF56784">
    <property type="entry name" value="HAD-like"/>
    <property type="match status" value="1"/>
</dbReference>
<evidence type="ECO:0000256" key="5">
    <source>
        <dbReference type="ARBA" id="ARBA00022605"/>
    </source>
</evidence>
<evidence type="ECO:0000256" key="2">
    <source>
        <dbReference type="ARBA" id="ARBA00005135"/>
    </source>
</evidence>
<keyword evidence="6" id="KW-0479">Metal-binding</keyword>
<keyword evidence="5" id="KW-0028">Amino-acid biosynthesis</keyword>
<dbReference type="GO" id="GO:0036424">
    <property type="term" value="F:L-phosphoserine phosphatase activity"/>
    <property type="evidence" value="ECO:0007669"/>
    <property type="project" value="TreeGrafter"/>
</dbReference>
<dbReference type="STRING" id="474960.SAMN05216180_1749"/>
<dbReference type="NCBIfam" id="TIGR01488">
    <property type="entry name" value="HAD-SF-IB"/>
    <property type="match status" value="1"/>
</dbReference>
<keyword evidence="9" id="KW-0718">Serine biosynthesis</keyword>
<keyword evidence="7 12" id="KW-0378">Hydrolase</keyword>
<dbReference type="GO" id="GO:0005737">
    <property type="term" value="C:cytoplasm"/>
    <property type="evidence" value="ECO:0007669"/>
    <property type="project" value="TreeGrafter"/>
</dbReference>
<evidence type="ECO:0000256" key="9">
    <source>
        <dbReference type="ARBA" id="ARBA00023299"/>
    </source>
</evidence>
<dbReference type="InterPro" id="IPR023214">
    <property type="entry name" value="HAD_sf"/>
</dbReference>
<comment type="similarity">
    <text evidence="3">Belongs to the HAD-like hydrolase superfamily. SerB family.</text>
</comment>
<dbReference type="PANTHER" id="PTHR43344:SF2">
    <property type="entry name" value="PHOSPHOSERINE PHOSPHATASE"/>
    <property type="match status" value="1"/>
</dbReference>
<reference evidence="12 13" key="1">
    <citation type="submission" date="2016-10" db="EMBL/GenBank/DDBJ databases">
        <authorList>
            <person name="de Groot N.N."/>
        </authorList>
    </citation>
    <scope>NUCLEOTIDE SEQUENCE [LARGE SCALE GENOMIC DNA]</scope>
    <source>
        <strain evidence="12 13">CGMCC 1.5070</strain>
    </source>
</reference>
<dbReference type="GO" id="GO:0000287">
    <property type="term" value="F:magnesium ion binding"/>
    <property type="evidence" value="ECO:0007669"/>
    <property type="project" value="TreeGrafter"/>
</dbReference>
<dbReference type="Pfam" id="PF12710">
    <property type="entry name" value="HAD"/>
    <property type="match status" value="1"/>
</dbReference>
<comment type="catalytic activity">
    <reaction evidence="11">
        <text>O-phospho-D-serine + H2O = D-serine + phosphate</text>
        <dbReference type="Rhea" id="RHEA:24873"/>
        <dbReference type="ChEBI" id="CHEBI:15377"/>
        <dbReference type="ChEBI" id="CHEBI:35247"/>
        <dbReference type="ChEBI" id="CHEBI:43474"/>
        <dbReference type="ChEBI" id="CHEBI:58680"/>
        <dbReference type="EC" id="3.1.3.3"/>
    </reaction>
</comment>
<evidence type="ECO:0000256" key="6">
    <source>
        <dbReference type="ARBA" id="ARBA00022723"/>
    </source>
</evidence>
<dbReference type="PANTHER" id="PTHR43344">
    <property type="entry name" value="PHOSPHOSERINE PHOSPHATASE"/>
    <property type="match status" value="1"/>
</dbReference>
<dbReference type="InterPro" id="IPR006385">
    <property type="entry name" value="HAD_hydro_SerB1"/>
</dbReference>
<name>A0A1H8B7C2_9FIRM</name>
<comment type="catalytic activity">
    <reaction evidence="10">
        <text>O-phospho-L-serine + H2O = L-serine + phosphate</text>
        <dbReference type="Rhea" id="RHEA:21208"/>
        <dbReference type="ChEBI" id="CHEBI:15377"/>
        <dbReference type="ChEBI" id="CHEBI:33384"/>
        <dbReference type="ChEBI" id="CHEBI:43474"/>
        <dbReference type="ChEBI" id="CHEBI:57524"/>
        <dbReference type="EC" id="3.1.3.3"/>
    </reaction>
</comment>
<evidence type="ECO:0000256" key="10">
    <source>
        <dbReference type="ARBA" id="ARBA00048138"/>
    </source>
</evidence>
<dbReference type="AlphaFoldDB" id="A0A1H8B7C2"/>
<dbReference type="InterPro" id="IPR036412">
    <property type="entry name" value="HAD-like_sf"/>
</dbReference>
<dbReference type="CDD" id="cd02612">
    <property type="entry name" value="HAD_PGPPase"/>
    <property type="match status" value="1"/>
</dbReference>
<dbReference type="RefSeq" id="WP_092753631.1">
    <property type="nucleotide sequence ID" value="NZ_FOCG01000001.1"/>
</dbReference>
<gene>
    <name evidence="12" type="ORF">SAMN05216180_1749</name>
</gene>
<dbReference type="Gene3D" id="1.20.1440.100">
    <property type="entry name" value="SG protein - dephosphorylation function"/>
    <property type="match status" value="1"/>
</dbReference>
<dbReference type="GO" id="GO:0006564">
    <property type="term" value="P:L-serine biosynthetic process"/>
    <property type="evidence" value="ECO:0007669"/>
    <property type="project" value="UniProtKB-KW"/>
</dbReference>
<dbReference type="Gene3D" id="3.40.50.1000">
    <property type="entry name" value="HAD superfamily/HAD-like"/>
    <property type="match status" value="1"/>
</dbReference>
<organism evidence="12 13">
    <name type="scientific">Hydrogenoanaerobacterium saccharovorans</name>
    <dbReference type="NCBI Taxonomy" id="474960"/>
    <lineage>
        <taxon>Bacteria</taxon>
        <taxon>Bacillati</taxon>
        <taxon>Bacillota</taxon>
        <taxon>Clostridia</taxon>
        <taxon>Eubacteriales</taxon>
        <taxon>Oscillospiraceae</taxon>
        <taxon>Hydrogenoanaerobacterium</taxon>
    </lineage>
</organism>
<dbReference type="NCBIfam" id="TIGR01490">
    <property type="entry name" value="HAD-SF-IB-hyp1"/>
    <property type="match status" value="1"/>
</dbReference>
<dbReference type="OrthoDB" id="9794212at2"/>
<comment type="pathway">
    <text evidence="2">Amino-acid biosynthesis; L-serine biosynthesis; L-serine from 3-phospho-D-glycerate: step 3/3.</text>
</comment>
<accession>A0A1H8B7C2</accession>
<proteinExistence type="inferred from homology"/>
<keyword evidence="13" id="KW-1185">Reference proteome</keyword>
<protein>
    <recommendedName>
        <fullName evidence="4">phosphoserine phosphatase</fullName>
        <ecNumber evidence="4">3.1.3.3</ecNumber>
    </recommendedName>
</protein>
<comment type="cofactor">
    <cofactor evidence="1">
        <name>Mg(2+)</name>
        <dbReference type="ChEBI" id="CHEBI:18420"/>
    </cofactor>
</comment>
<evidence type="ECO:0000313" key="13">
    <source>
        <dbReference type="Proteomes" id="UP000199158"/>
    </source>
</evidence>